<evidence type="ECO:0000313" key="4">
    <source>
        <dbReference type="Proteomes" id="UP001432322"/>
    </source>
</evidence>
<reference evidence="2" key="1">
    <citation type="submission" date="2023-10" db="EMBL/GenBank/DDBJ databases">
        <title>Genome assembly of Pristionchus species.</title>
        <authorList>
            <person name="Yoshida K."/>
            <person name="Sommer R.J."/>
        </authorList>
    </citation>
    <scope>NUCLEOTIDE SEQUENCE</scope>
    <source>
        <strain evidence="2">RS5133</strain>
    </source>
</reference>
<evidence type="ECO:0000313" key="2">
    <source>
        <dbReference type="EMBL" id="GMT09820.1"/>
    </source>
</evidence>
<feature type="coiled-coil region" evidence="1">
    <location>
        <begin position="26"/>
        <end position="78"/>
    </location>
</feature>
<proteinExistence type="predicted"/>
<dbReference type="Proteomes" id="UP001432322">
    <property type="component" value="Unassembled WGS sequence"/>
</dbReference>
<keyword evidence="4" id="KW-1185">Reference proteome</keyword>
<feature type="non-terminal residue" evidence="2">
    <location>
        <position position="1"/>
    </location>
</feature>
<name>A0AAV5UUJ0_9BILA</name>
<dbReference type="EMBL" id="BTSY01000001">
    <property type="protein sequence ID" value="GMT09820.1"/>
    <property type="molecule type" value="Genomic_DNA"/>
</dbReference>
<feature type="non-terminal residue" evidence="2">
    <location>
        <position position="148"/>
    </location>
</feature>
<accession>A0AAV5UUJ0</accession>
<protein>
    <submittedName>
        <fullName evidence="2">Uncharacterized protein</fullName>
    </submittedName>
</protein>
<organism evidence="2 4">
    <name type="scientific">Pristionchus fissidentatus</name>
    <dbReference type="NCBI Taxonomy" id="1538716"/>
    <lineage>
        <taxon>Eukaryota</taxon>
        <taxon>Metazoa</taxon>
        <taxon>Ecdysozoa</taxon>
        <taxon>Nematoda</taxon>
        <taxon>Chromadorea</taxon>
        <taxon>Rhabditida</taxon>
        <taxon>Rhabditina</taxon>
        <taxon>Diplogasteromorpha</taxon>
        <taxon>Diplogasteroidea</taxon>
        <taxon>Neodiplogasteridae</taxon>
        <taxon>Pristionchus</taxon>
    </lineage>
</organism>
<evidence type="ECO:0000313" key="3">
    <source>
        <dbReference type="EMBL" id="GMT09828.1"/>
    </source>
</evidence>
<dbReference type="EMBL" id="BTSY01000001">
    <property type="protein sequence ID" value="GMT09828.1"/>
    <property type="molecule type" value="Genomic_DNA"/>
</dbReference>
<dbReference type="AlphaFoldDB" id="A0AAV5UUJ0"/>
<evidence type="ECO:0000256" key="1">
    <source>
        <dbReference type="SAM" id="Coils"/>
    </source>
</evidence>
<gene>
    <name evidence="2" type="ORF">PFISCL1PPCAC_1117</name>
    <name evidence="3" type="ORF">PFISCL1PPCAC_1125</name>
</gene>
<sequence length="148" mass="16931">ETIENGMTPHDERRLSPYESSLEMAYEDVRVRLDEAEDLQKRAQIEANAKYKTYEREMTRLRDLVSDLEKRLVEQSQTQTNTTNGTIPSIHPVSSEILNCLSAIRLFIRANIGSIKNEKFIDDLQKVVDSFLNLSVGRMNTPASVIDD</sequence>
<keyword evidence="1" id="KW-0175">Coiled coil</keyword>
<comment type="caution">
    <text evidence="2">The sequence shown here is derived from an EMBL/GenBank/DDBJ whole genome shotgun (WGS) entry which is preliminary data.</text>
</comment>